<organism evidence="10 11">
    <name type="scientific">Aeoliella mucimassa</name>
    <dbReference type="NCBI Taxonomy" id="2527972"/>
    <lineage>
        <taxon>Bacteria</taxon>
        <taxon>Pseudomonadati</taxon>
        <taxon>Planctomycetota</taxon>
        <taxon>Planctomycetia</taxon>
        <taxon>Pirellulales</taxon>
        <taxon>Lacipirellulaceae</taxon>
        <taxon>Aeoliella</taxon>
    </lineage>
</organism>
<comment type="subcellular location">
    <subcellularLocation>
        <location evidence="1">Cell membrane</location>
        <topology evidence="1">Multi-pass membrane protein</topology>
    </subcellularLocation>
</comment>
<dbReference type="PROSITE" id="PS50850">
    <property type="entry name" value="MFS"/>
    <property type="match status" value="1"/>
</dbReference>
<keyword evidence="4 8" id="KW-0812">Transmembrane</keyword>
<dbReference type="CDD" id="cd06173">
    <property type="entry name" value="MFS_MefA_like"/>
    <property type="match status" value="1"/>
</dbReference>
<evidence type="ECO:0000256" key="4">
    <source>
        <dbReference type="ARBA" id="ARBA00022692"/>
    </source>
</evidence>
<accession>A0A518AQG8</accession>
<dbReference type="PANTHER" id="PTHR23513:SF11">
    <property type="entry name" value="STAPHYLOFERRIN A TRANSPORTER"/>
    <property type="match status" value="1"/>
</dbReference>
<reference evidence="10 11" key="1">
    <citation type="submission" date="2019-02" db="EMBL/GenBank/DDBJ databases">
        <title>Deep-cultivation of Planctomycetes and their phenomic and genomic characterization uncovers novel biology.</title>
        <authorList>
            <person name="Wiegand S."/>
            <person name="Jogler M."/>
            <person name="Boedeker C."/>
            <person name="Pinto D."/>
            <person name="Vollmers J."/>
            <person name="Rivas-Marin E."/>
            <person name="Kohn T."/>
            <person name="Peeters S.H."/>
            <person name="Heuer A."/>
            <person name="Rast P."/>
            <person name="Oberbeckmann S."/>
            <person name="Bunk B."/>
            <person name="Jeske O."/>
            <person name="Meyerdierks A."/>
            <person name="Storesund J.E."/>
            <person name="Kallscheuer N."/>
            <person name="Luecker S."/>
            <person name="Lage O.M."/>
            <person name="Pohl T."/>
            <person name="Merkel B.J."/>
            <person name="Hornburger P."/>
            <person name="Mueller R.-W."/>
            <person name="Bruemmer F."/>
            <person name="Labrenz M."/>
            <person name="Spormann A.M."/>
            <person name="Op den Camp H."/>
            <person name="Overmann J."/>
            <person name="Amann R."/>
            <person name="Jetten M.S.M."/>
            <person name="Mascher T."/>
            <person name="Medema M.H."/>
            <person name="Devos D.P."/>
            <person name="Kaster A.-K."/>
            <person name="Ovreas L."/>
            <person name="Rohde M."/>
            <person name="Galperin M.Y."/>
            <person name="Jogler C."/>
        </authorList>
    </citation>
    <scope>NUCLEOTIDE SEQUENCE [LARGE SCALE GENOMIC DNA]</scope>
    <source>
        <strain evidence="10 11">Pan181</strain>
    </source>
</reference>
<feature type="transmembrane region" description="Helical" evidence="8">
    <location>
        <begin position="104"/>
        <end position="122"/>
    </location>
</feature>
<dbReference type="InterPro" id="IPR010290">
    <property type="entry name" value="TM_effector"/>
</dbReference>
<keyword evidence="5 8" id="KW-1133">Transmembrane helix</keyword>
<sequence>MANAFRALKHRNFQLFFAGQFISLTGTWMQSVAQSWLVYRLTGSVVLLGLIGFASQIPVFLMAPLGGVVADRNDRRRVLVITQTLSMLVAFVLAGLTITDLVQVWHLFVIAVAFGVINGFDIPARQAFVPDMVGRENLINAIALNSSMFNGARIVGPAIAGVLVSLIGEGWCFFVNAVSFIAVIVGLLLMNITPLVRRHTGSTLENLVEGFYFTARTAPIRALLLLLGVISLMGMPYVVLMPIFAEQILGGDSATLGYLMGATGVGAMIAALVLAARDQVFGLGRWIAAAAAAFGVSLILFSMSENFWLSMFLLIPVGFSMMIQMAASNTLVQASVPDSLRGRVMSVYSMMFMGMAPVGALLSGMVAGWIGAPATLAWGGGVCILASLVFAMRLPRLREEGRQLIIALQMTGGDPAVEASCQQPTLTADPPIVEPAEPAPTAR</sequence>
<dbReference type="AlphaFoldDB" id="A0A518AQG8"/>
<protein>
    <submittedName>
        <fullName evidence="10">Enterobactin exporter EntS</fullName>
    </submittedName>
</protein>
<dbReference type="KEGG" id="amuc:Pan181_31760"/>
<feature type="transmembrane region" description="Helical" evidence="8">
    <location>
        <begin position="222"/>
        <end position="244"/>
    </location>
</feature>
<evidence type="ECO:0000256" key="8">
    <source>
        <dbReference type="SAM" id="Phobius"/>
    </source>
</evidence>
<feature type="transmembrane region" description="Helical" evidence="8">
    <location>
        <begin position="45"/>
        <end position="66"/>
    </location>
</feature>
<feature type="domain" description="Major facilitator superfamily (MFS) profile" evidence="9">
    <location>
        <begin position="12"/>
        <end position="398"/>
    </location>
</feature>
<dbReference type="SUPFAM" id="SSF103473">
    <property type="entry name" value="MFS general substrate transporter"/>
    <property type="match status" value="1"/>
</dbReference>
<dbReference type="InterPro" id="IPR036259">
    <property type="entry name" value="MFS_trans_sf"/>
</dbReference>
<feature type="transmembrane region" description="Helical" evidence="8">
    <location>
        <begin position="347"/>
        <end position="370"/>
    </location>
</feature>
<evidence type="ECO:0000256" key="1">
    <source>
        <dbReference type="ARBA" id="ARBA00004651"/>
    </source>
</evidence>
<keyword evidence="2" id="KW-0813">Transport</keyword>
<feature type="transmembrane region" description="Helical" evidence="8">
    <location>
        <begin position="256"/>
        <end position="276"/>
    </location>
</feature>
<keyword evidence="11" id="KW-1185">Reference proteome</keyword>
<evidence type="ECO:0000313" key="10">
    <source>
        <dbReference type="EMBL" id="QDU56964.1"/>
    </source>
</evidence>
<keyword evidence="3" id="KW-1003">Cell membrane</keyword>
<evidence type="ECO:0000313" key="11">
    <source>
        <dbReference type="Proteomes" id="UP000315750"/>
    </source>
</evidence>
<feature type="transmembrane region" description="Helical" evidence="8">
    <location>
        <begin position="307"/>
        <end position="327"/>
    </location>
</feature>
<gene>
    <name evidence="10" type="primary">entS</name>
    <name evidence="10" type="ORF">Pan181_31760</name>
</gene>
<feature type="transmembrane region" description="Helical" evidence="8">
    <location>
        <begin position="142"/>
        <end position="167"/>
    </location>
</feature>
<feature type="transmembrane region" description="Helical" evidence="8">
    <location>
        <begin position="376"/>
        <end position="394"/>
    </location>
</feature>
<feature type="transmembrane region" description="Helical" evidence="8">
    <location>
        <begin position="78"/>
        <end position="98"/>
    </location>
</feature>
<evidence type="ECO:0000256" key="3">
    <source>
        <dbReference type="ARBA" id="ARBA00022475"/>
    </source>
</evidence>
<evidence type="ECO:0000256" key="2">
    <source>
        <dbReference type="ARBA" id="ARBA00022448"/>
    </source>
</evidence>
<dbReference type="Proteomes" id="UP000315750">
    <property type="component" value="Chromosome"/>
</dbReference>
<dbReference type="GO" id="GO:0005886">
    <property type="term" value="C:plasma membrane"/>
    <property type="evidence" value="ECO:0007669"/>
    <property type="project" value="UniProtKB-SubCell"/>
</dbReference>
<dbReference type="Gene3D" id="1.20.1250.20">
    <property type="entry name" value="MFS general substrate transporter like domains"/>
    <property type="match status" value="1"/>
</dbReference>
<name>A0A518AQG8_9BACT</name>
<dbReference type="Pfam" id="PF05977">
    <property type="entry name" value="MFS_3"/>
    <property type="match status" value="1"/>
</dbReference>
<dbReference type="PANTHER" id="PTHR23513">
    <property type="entry name" value="INTEGRAL MEMBRANE EFFLUX PROTEIN-RELATED"/>
    <property type="match status" value="1"/>
</dbReference>
<proteinExistence type="predicted"/>
<evidence type="ECO:0000256" key="5">
    <source>
        <dbReference type="ARBA" id="ARBA00022989"/>
    </source>
</evidence>
<dbReference type="InterPro" id="IPR020846">
    <property type="entry name" value="MFS_dom"/>
</dbReference>
<dbReference type="OrthoDB" id="9775268at2"/>
<feature type="transmembrane region" description="Helical" evidence="8">
    <location>
        <begin position="283"/>
        <end position="301"/>
    </location>
</feature>
<dbReference type="GO" id="GO:0022857">
    <property type="term" value="F:transmembrane transporter activity"/>
    <property type="evidence" value="ECO:0007669"/>
    <property type="project" value="InterPro"/>
</dbReference>
<evidence type="ECO:0000256" key="7">
    <source>
        <dbReference type="SAM" id="MobiDB-lite"/>
    </source>
</evidence>
<dbReference type="EMBL" id="CP036278">
    <property type="protein sequence ID" value="QDU56964.1"/>
    <property type="molecule type" value="Genomic_DNA"/>
</dbReference>
<evidence type="ECO:0000256" key="6">
    <source>
        <dbReference type="ARBA" id="ARBA00023136"/>
    </source>
</evidence>
<keyword evidence="6 8" id="KW-0472">Membrane</keyword>
<feature type="region of interest" description="Disordered" evidence="7">
    <location>
        <begin position="418"/>
        <end position="443"/>
    </location>
</feature>
<evidence type="ECO:0000259" key="9">
    <source>
        <dbReference type="PROSITE" id="PS50850"/>
    </source>
</evidence>
<feature type="transmembrane region" description="Helical" evidence="8">
    <location>
        <begin position="173"/>
        <end position="192"/>
    </location>
</feature>